<evidence type="ECO:0000256" key="11">
    <source>
        <dbReference type="ARBA" id="ARBA00035184"/>
    </source>
</evidence>
<dbReference type="PANTHER" id="PTHR31761:SF1">
    <property type="entry name" value="LARGE RIBOSOMAL SUBUNIT PROTEIN ML64"/>
    <property type="match status" value="1"/>
</dbReference>
<dbReference type="InterPro" id="IPR043035">
    <property type="entry name" value="Ribosomal_mL64_sf"/>
</dbReference>
<evidence type="ECO:0000313" key="16">
    <source>
        <dbReference type="WBParaSite" id="ALUE_0000382701-mRNA-1"/>
    </source>
</evidence>
<evidence type="ECO:0000256" key="12">
    <source>
        <dbReference type="ARBA" id="ARBA00035485"/>
    </source>
</evidence>
<evidence type="ECO:0000256" key="5">
    <source>
        <dbReference type="ARBA" id="ARBA00023054"/>
    </source>
</evidence>
<reference evidence="16" key="1">
    <citation type="submission" date="2017-02" db="UniProtKB">
        <authorList>
            <consortium name="WormBaseParasite"/>
        </authorList>
    </citation>
    <scope>IDENTIFICATION</scope>
</reference>
<evidence type="ECO:0000256" key="6">
    <source>
        <dbReference type="ARBA" id="ARBA00023128"/>
    </source>
</evidence>
<evidence type="ECO:0000256" key="13">
    <source>
        <dbReference type="ARBA" id="ARBA00060144"/>
    </source>
</evidence>
<keyword evidence="5" id="KW-0175">Coiled coil</keyword>
<evidence type="ECO:0000256" key="1">
    <source>
        <dbReference type="ARBA" id="ARBA00004123"/>
    </source>
</evidence>
<evidence type="ECO:0000256" key="7">
    <source>
        <dbReference type="ARBA" id="ARBA00023242"/>
    </source>
</evidence>
<evidence type="ECO:0000256" key="2">
    <source>
        <dbReference type="ARBA" id="ARBA00004173"/>
    </source>
</evidence>
<dbReference type="Proteomes" id="UP000036681">
    <property type="component" value="Unplaced"/>
</dbReference>
<dbReference type="GO" id="GO:1990904">
    <property type="term" value="C:ribonucleoprotein complex"/>
    <property type="evidence" value="ECO:0007669"/>
    <property type="project" value="UniProtKB-KW"/>
</dbReference>
<feature type="region of interest" description="Disordered" evidence="14">
    <location>
        <begin position="248"/>
        <end position="272"/>
    </location>
</feature>
<dbReference type="GO" id="GO:0005634">
    <property type="term" value="C:nucleus"/>
    <property type="evidence" value="ECO:0007669"/>
    <property type="project" value="UniProtKB-SubCell"/>
</dbReference>
<comment type="similarity">
    <text evidence="3">Belongs to the mitochondrion-specific ribosomal protein mL64 family.</text>
</comment>
<evidence type="ECO:0000256" key="9">
    <source>
        <dbReference type="ARBA" id="ARBA00023306"/>
    </source>
</evidence>
<keyword evidence="6" id="KW-0496">Mitochondrion</keyword>
<dbReference type="PANTHER" id="PTHR31761">
    <property type="entry name" value="GROWTH ARREST AND DNA DAMAGE-INDUCIBLE PROTEINS-INTERACTING PROTEIN 1 GADD45GIP1"/>
    <property type="match status" value="1"/>
</dbReference>
<dbReference type="GO" id="GO:0005840">
    <property type="term" value="C:ribosome"/>
    <property type="evidence" value="ECO:0007669"/>
    <property type="project" value="UniProtKB-KW"/>
</dbReference>
<dbReference type="InterPro" id="IPR018472">
    <property type="entry name" value="Ribosomal_mL64"/>
</dbReference>
<dbReference type="GO" id="GO:0005739">
    <property type="term" value="C:mitochondrion"/>
    <property type="evidence" value="ECO:0007669"/>
    <property type="project" value="UniProtKB-SubCell"/>
</dbReference>
<evidence type="ECO:0000313" key="15">
    <source>
        <dbReference type="Proteomes" id="UP000036681"/>
    </source>
</evidence>
<dbReference type="WBParaSite" id="ALUE_0000382701-mRNA-1">
    <property type="protein sequence ID" value="ALUE_0000382701-mRNA-1"/>
    <property type="gene ID" value="ALUE_0000382701"/>
</dbReference>
<comment type="function">
    <text evidence="13">Acts as a negative regulator of G1 to S cell cycle phase progression by inhibiting cyclin-dependent kinases. Inhibitory effects are additive with GADD45 proteins but also occur in the absence of GADD45 proteins. Acts as a repressor of the orphan nuclear receptor NR4A1 by inhibiting AB domain-mediated transcriptional activity. May be involved in the hormone-mediated regulation of NR4A1 transcriptional activity. May play a role in mitochondrial protein synthesis.</text>
</comment>
<evidence type="ECO:0000256" key="3">
    <source>
        <dbReference type="ARBA" id="ARBA00005421"/>
    </source>
</evidence>
<comment type="subcellular location">
    <subcellularLocation>
        <location evidence="2">Mitochondrion</location>
    </subcellularLocation>
    <subcellularLocation>
        <location evidence="1">Nucleus</location>
    </subcellularLocation>
</comment>
<proteinExistence type="inferred from homology"/>
<organism evidence="15 16">
    <name type="scientific">Ascaris lumbricoides</name>
    <name type="common">Giant roundworm</name>
    <dbReference type="NCBI Taxonomy" id="6252"/>
    <lineage>
        <taxon>Eukaryota</taxon>
        <taxon>Metazoa</taxon>
        <taxon>Ecdysozoa</taxon>
        <taxon>Nematoda</taxon>
        <taxon>Chromadorea</taxon>
        <taxon>Rhabditida</taxon>
        <taxon>Spirurina</taxon>
        <taxon>Ascaridomorpha</taxon>
        <taxon>Ascaridoidea</taxon>
        <taxon>Ascarididae</taxon>
        <taxon>Ascaris</taxon>
    </lineage>
</organism>
<dbReference type="PROSITE" id="PS51257">
    <property type="entry name" value="PROKAR_LIPOPROTEIN"/>
    <property type="match status" value="1"/>
</dbReference>
<protein>
    <recommendedName>
        <fullName evidence="11">Large ribosomal subunit protein mL64</fullName>
    </recommendedName>
    <alternativeName>
        <fullName evidence="10">39S ribosomal protein L59, mitochondrial</fullName>
    </alternativeName>
    <alternativeName>
        <fullName evidence="12">Growth arrest and DNA damage-inducible proteins-interacting protein 1</fullName>
    </alternativeName>
</protein>
<evidence type="ECO:0000256" key="14">
    <source>
        <dbReference type="SAM" id="MobiDB-lite"/>
    </source>
</evidence>
<accession>A0A0M3HPJ2</accession>
<dbReference type="AlphaFoldDB" id="A0A0M3HPJ2"/>
<feature type="compositionally biased region" description="Basic and acidic residues" evidence="14">
    <location>
        <begin position="248"/>
        <end position="260"/>
    </location>
</feature>
<keyword evidence="15" id="KW-1185">Reference proteome</keyword>
<dbReference type="Gene3D" id="6.10.280.120">
    <property type="entry name" value="Growth arrest and DNA-damage-inducible proteins-interacting protein 1"/>
    <property type="match status" value="1"/>
</dbReference>
<name>A0A0M3HPJ2_ASCLU</name>
<evidence type="ECO:0000256" key="4">
    <source>
        <dbReference type="ARBA" id="ARBA00022980"/>
    </source>
</evidence>
<evidence type="ECO:0000256" key="8">
    <source>
        <dbReference type="ARBA" id="ARBA00023274"/>
    </source>
</evidence>
<dbReference type="Pfam" id="PF10147">
    <property type="entry name" value="CR6_interact"/>
    <property type="match status" value="1"/>
</dbReference>
<keyword evidence="9" id="KW-0131">Cell cycle</keyword>
<keyword evidence="7" id="KW-0539">Nucleus</keyword>
<sequence>MLRRRAATVFGVQKLNAGLNSASFLSCAYSTEGAASAAVQGGAGQPSSTDLGSSSDVPTRNISRRSFSILHDYHVRYVDALSAIRKIVIRLRARHLALAEGRIAPVSYEWEKERWAKRERFGRYGLASGVSLAELWPTVEEIEEENAMGLYVRYSDALKSSQAADQKAKAAVVARLQKLAKNEANYADVLAKFEASNVKAEKEKSEKEEKLERRIREIQEYFGYWIDPKDPRFEVMLAQKEAEEKKAEKLARRQAAEKKRIAAVTGNAETDK</sequence>
<evidence type="ECO:0000256" key="10">
    <source>
        <dbReference type="ARBA" id="ARBA00030700"/>
    </source>
</evidence>
<keyword evidence="4" id="KW-0689">Ribosomal protein</keyword>
<keyword evidence="8" id="KW-0687">Ribonucleoprotein</keyword>